<proteinExistence type="predicted"/>
<reference evidence="2" key="1">
    <citation type="journal article" date="2015" name="Nature">
        <title>Complex archaea that bridge the gap between prokaryotes and eukaryotes.</title>
        <authorList>
            <person name="Spang A."/>
            <person name="Saw J.H."/>
            <person name="Jorgensen S.L."/>
            <person name="Zaremba-Niedzwiedzka K."/>
            <person name="Martijn J."/>
            <person name="Lind A.E."/>
            <person name="van Eijk R."/>
            <person name="Schleper C."/>
            <person name="Guy L."/>
            <person name="Ettema T.J."/>
        </authorList>
    </citation>
    <scope>NUCLEOTIDE SEQUENCE</scope>
</reference>
<organism evidence="2">
    <name type="scientific">marine sediment metagenome</name>
    <dbReference type="NCBI Taxonomy" id="412755"/>
    <lineage>
        <taxon>unclassified sequences</taxon>
        <taxon>metagenomes</taxon>
        <taxon>ecological metagenomes</taxon>
    </lineage>
</organism>
<protein>
    <recommendedName>
        <fullName evidence="1">SWIM-type domain-containing protein</fullName>
    </recommendedName>
</protein>
<dbReference type="GO" id="GO:0008270">
    <property type="term" value="F:zinc ion binding"/>
    <property type="evidence" value="ECO:0007669"/>
    <property type="project" value="InterPro"/>
</dbReference>
<accession>A0A0F8YK35</accession>
<evidence type="ECO:0000259" key="1">
    <source>
        <dbReference type="PROSITE" id="PS50966"/>
    </source>
</evidence>
<comment type="caution">
    <text evidence="2">The sequence shown here is derived from an EMBL/GenBank/DDBJ whole genome shotgun (WGS) entry which is preliminary data.</text>
</comment>
<gene>
    <name evidence="2" type="ORF">LCGC14_2887400</name>
</gene>
<feature type="domain" description="SWIM-type" evidence="1">
    <location>
        <begin position="20"/>
        <end position="57"/>
    </location>
</feature>
<evidence type="ECO:0000313" key="2">
    <source>
        <dbReference type="EMBL" id="KKK74075.1"/>
    </source>
</evidence>
<dbReference type="EMBL" id="LAZR01056490">
    <property type="protein sequence ID" value="KKK74075.1"/>
    <property type="molecule type" value="Genomic_DNA"/>
</dbReference>
<dbReference type="AlphaFoldDB" id="A0A0F8YK35"/>
<dbReference type="PROSITE" id="PS50966">
    <property type="entry name" value="ZF_SWIM"/>
    <property type="match status" value="1"/>
</dbReference>
<dbReference type="InterPro" id="IPR007527">
    <property type="entry name" value="Znf_SWIM"/>
</dbReference>
<sequence length="63" mass="7039">MAKEYKRQWVVKSNSGKGSYIISENFDGSYECSCRGWTGHYPRTDCKHIREVLAGGGQPSGKP</sequence>
<name>A0A0F8YK35_9ZZZZ</name>